<gene>
    <name evidence="6" type="ORF">MHBO_002722</name>
</gene>
<feature type="non-terminal residue" evidence="6">
    <location>
        <position position="1"/>
    </location>
</feature>
<evidence type="ECO:0000256" key="2">
    <source>
        <dbReference type="ARBA" id="ARBA00022692"/>
    </source>
</evidence>
<accession>A0ABV2AN90</accession>
<dbReference type="SUPFAM" id="SSF49562">
    <property type="entry name" value="C2 domain (Calcium/lipid-binding domain, CaLB)"/>
    <property type="match status" value="1"/>
</dbReference>
<keyword evidence="7" id="KW-1185">Reference proteome</keyword>
<dbReference type="PANTHER" id="PTHR12546">
    <property type="entry name" value="FER-1-LIKE"/>
    <property type="match status" value="1"/>
</dbReference>
<protein>
    <submittedName>
        <fullName evidence="6">Uncharacterized protein</fullName>
    </submittedName>
</protein>
<evidence type="ECO:0000256" key="4">
    <source>
        <dbReference type="ARBA" id="ARBA00022989"/>
    </source>
</evidence>
<evidence type="ECO:0000313" key="7">
    <source>
        <dbReference type="Proteomes" id="UP001439008"/>
    </source>
</evidence>
<sequence>ITKRNDLYIKGFLLNEQQTQKTDIHLRTKTTAQFNWRMIFQSKYPIDNERICLQIWDKDFLSPNV</sequence>
<evidence type="ECO:0000256" key="1">
    <source>
        <dbReference type="ARBA" id="ARBA00004370"/>
    </source>
</evidence>
<dbReference type="Gene3D" id="2.60.40.150">
    <property type="entry name" value="C2 domain"/>
    <property type="match status" value="1"/>
</dbReference>
<dbReference type="Proteomes" id="UP001439008">
    <property type="component" value="Unassembled WGS sequence"/>
</dbReference>
<dbReference type="PANTHER" id="PTHR12546:SF33">
    <property type="entry name" value="SPERM VESICLE FUSION PROTEIN FER-1"/>
    <property type="match status" value="1"/>
</dbReference>
<organism evidence="6 7">
    <name type="scientific">Bonamia ostreae</name>
    <dbReference type="NCBI Taxonomy" id="126728"/>
    <lineage>
        <taxon>Eukaryota</taxon>
        <taxon>Sar</taxon>
        <taxon>Rhizaria</taxon>
        <taxon>Endomyxa</taxon>
        <taxon>Ascetosporea</taxon>
        <taxon>Haplosporida</taxon>
        <taxon>Bonamia</taxon>
    </lineage>
</organism>
<name>A0ABV2AN90_9EUKA</name>
<keyword evidence="3" id="KW-0677">Repeat</keyword>
<evidence type="ECO:0000256" key="5">
    <source>
        <dbReference type="ARBA" id="ARBA00023136"/>
    </source>
</evidence>
<evidence type="ECO:0000256" key="3">
    <source>
        <dbReference type="ARBA" id="ARBA00022737"/>
    </source>
</evidence>
<dbReference type="InterPro" id="IPR037721">
    <property type="entry name" value="Ferlin"/>
</dbReference>
<dbReference type="InterPro" id="IPR035892">
    <property type="entry name" value="C2_domain_sf"/>
</dbReference>
<keyword evidence="4" id="KW-1133">Transmembrane helix</keyword>
<proteinExistence type="predicted"/>
<comment type="caution">
    <text evidence="6">The sequence shown here is derived from an EMBL/GenBank/DDBJ whole genome shotgun (WGS) entry which is preliminary data.</text>
</comment>
<keyword evidence="2" id="KW-0812">Transmembrane</keyword>
<keyword evidence="5" id="KW-0472">Membrane</keyword>
<comment type="subcellular location">
    <subcellularLocation>
        <location evidence="1">Membrane</location>
    </subcellularLocation>
</comment>
<dbReference type="EMBL" id="JBDODL010001110">
    <property type="protein sequence ID" value="MES1921146.1"/>
    <property type="molecule type" value="Genomic_DNA"/>
</dbReference>
<evidence type="ECO:0000313" key="6">
    <source>
        <dbReference type="EMBL" id="MES1921146.1"/>
    </source>
</evidence>
<reference evidence="6 7" key="1">
    <citation type="journal article" date="2024" name="BMC Biol.">
        <title>Comparative genomics of Ascetosporea gives new insight into the evolutionary basis for animal parasitism in Rhizaria.</title>
        <authorList>
            <person name="Hiltunen Thoren M."/>
            <person name="Onut-Brannstrom I."/>
            <person name="Alfjorden A."/>
            <person name="Peckova H."/>
            <person name="Swords F."/>
            <person name="Hooper C."/>
            <person name="Holzer A.S."/>
            <person name="Bass D."/>
            <person name="Burki F."/>
        </authorList>
    </citation>
    <scope>NUCLEOTIDE SEQUENCE [LARGE SCALE GENOMIC DNA]</scope>
    <source>
        <strain evidence="6">20-A016</strain>
    </source>
</reference>